<dbReference type="eggNOG" id="arCOG08928">
    <property type="taxonomic scope" value="Archaea"/>
</dbReference>
<evidence type="ECO:0000313" key="2">
    <source>
        <dbReference type="EMBL" id="ADD05370.1"/>
    </source>
</evidence>
<protein>
    <recommendedName>
        <fullName evidence="1">Halobacterial output domain-containing protein</fullName>
    </recommendedName>
</protein>
<keyword evidence="3" id="KW-1185">Reference proteome</keyword>
<dbReference type="Proteomes" id="UP000001879">
    <property type="component" value="Chromosome"/>
</dbReference>
<organism evidence="2 3">
    <name type="scientific">Natrialba magadii (strain ATCC 43099 / DSM 3394 / CCM 3739 / CIP 104546 / IAM 13178 / JCM 8861 / NBRC 102185 / NCIMB 2190 / MS3)</name>
    <name type="common">Natronobacterium magadii</name>
    <dbReference type="NCBI Taxonomy" id="547559"/>
    <lineage>
        <taxon>Archaea</taxon>
        <taxon>Methanobacteriati</taxon>
        <taxon>Methanobacteriota</taxon>
        <taxon>Stenosarchaea group</taxon>
        <taxon>Halobacteria</taxon>
        <taxon>Halobacteriales</taxon>
        <taxon>Natrialbaceae</taxon>
        <taxon>Natrialba</taxon>
    </lineage>
</organism>
<reference evidence="3" key="1">
    <citation type="submission" date="2010-02" db="EMBL/GenBank/DDBJ databases">
        <title>Complete sequence of chromosome of Natrialba magadii ATCC 43099.</title>
        <authorList>
            <consortium name="US DOE Joint Genome Institute"/>
            <person name="Lucas S."/>
            <person name="Copeland A."/>
            <person name="Lapidus A."/>
            <person name="Cheng J.-F."/>
            <person name="Bruce D."/>
            <person name="Goodwin L."/>
            <person name="Pitluck S."/>
            <person name="Davenport K."/>
            <person name="Saunders E."/>
            <person name="Detter J.C."/>
            <person name="Han C."/>
            <person name="Tapia R."/>
            <person name="Land M."/>
            <person name="Hauser L."/>
            <person name="Kyrpides N."/>
            <person name="Mikhailova N."/>
            <person name="De Castro R.E."/>
            <person name="Maupin-Furlow J.A."/>
            <person name="Woyke T."/>
        </authorList>
    </citation>
    <scope>NUCLEOTIDE SEQUENCE [LARGE SCALE GENOMIC DNA]</scope>
    <source>
        <strain evidence="3">ATCC 43099 / DSM 3394 / CCM 3739 / CIP 104546 / IAM 13178 / JCM 8861 / NBRC 102185 / NCIMB 2190 / MS3</strain>
    </source>
</reference>
<dbReference type="KEGG" id="nmg:Nmag_1796"/>
<dbReference type="RefSeq" id="WP_012996576.1">
    <property type="nucleotide sequence ID" value="NZ_AOHS01000037.1"/>
</dbReference>
<reference evidence="2 3" key="2">
    <citation type="journal article" date="2012" name="BMC Genomics">
        <title>A comparative genomics perspective on the genetic content of the alkaliphilic haloarchaeon Natrialba magadii ATCC 43099T.</title>
        <authorList>
            <person name="Siddaramappa S."/>
            <person name="Challacombe J.F."/>
            <person name="Decastro R.E."/>
            <person name="Pfeiffer F."/>
            <person name="Sastre D.E."/>
            <person name="Gimenez M.I."/>
            <person name="Paggi R.A."/>
            <person name="Detter J.C."/>
            <person name="Davenport K.W."/>
            <person name="Goodwin L.A."/>
            <person name="Kyrpides N."/>
            <person name="Tapia R."/>
            <person name="Pitluck S."/>
            <person name="Lucas S."/>
            <person name="Woyke T."/>
            <person name="Maupin-Furlow J.A."/>
        </authorList>
    </citation>
    <scope>NUCLEOTIDE SEQUENCE [LARGE SCALE GENOMIC DNA]</scope>
    <source>
        <strain evidence="3">ATCC 43099 / DSM 3394 / CCM 3739 / CIP 104546 / IAM 13178 / JCM 8861 / NBRC 102185 / NCIMB 2190 / MS3</strain>
    </source>
</reference>
<feature type="domain" description="Halobacterial output" evidence="1">
    <location>
        <begin position="12"/>
        <end position="83"/>
    </location>
</feature>
<dbReference type="OrthoDB" id="181456at2157"/>
<evidence type="ECO:0000259" key="1">
    <source>
        <dbReference type="Pfam" id="PF18545"/>
    </source>
</evidence>
<accession>D3SUW2</accession>
<gene>
    <name evidence="2" type="ordered locus">Nmag_1796</name>
</gene>
<proteinExistence type="predicted"/>
<dbReference type="Pfam" id="PF18545">
    <property type="entry name" value="HalOD1"/>
    <property type="match status" value="1"/>
</dbReference>
<name>D3SUW2_NATMM</name>
<dbReference type="InterPro" id="IPR040624">
    <property type="entry name" value="HalOD1"/>
</dbReference>
<sequence length="86" mass="8898">MSESVSAEPTSNPPVSTRVITEVAAAKGESPMDMQPPPYDAIDPSALNALFTHITASQNGTVTFTYNGCTVTVTSSGQVAVQPPTE</sequence>
<evidence type="ECO:0000313" key="3">
    <source>
        <dbReference type="Proteomes" id="UP000001879"/>
    </source>
</evidence>
<dbReference type="AlphaFoldDB" id="D3SUW2"/>
<dbReference type="EMBL" id="CP001932">
    <property type="protein sequence ID" value="ADD05370.1"/>
    <property type="molecule type" value="Genomic_DNA"/>
</dbReference>
<dbReference type="PaxDb" id="547559-Nmag_1796"/>
<dbReference type="HOGENOM" id="CLU_159738_1_2_2"/>
<dbReference type="STRING" id="547559.Nmag_1796"/>